<keyword evidence="5" id="KW-1185">Reference proteome</keyword>
<dbReference type="Proteomes" id="UP000559010">
    <property type="component" value="Unassembled WGS sequence"/>
</dbReference>
<reference evidence="4 5" key="1">
    <citation type="submission" date="2020-04" db="EMBL/GenBank/DDBJ databases">
        <title>Flammeovirgaceae bacterium KN852 isolated from deep sea.</title>
        <authorList>
            <person name="Zhang D.-C."/>
        </authorList>
    </citation>
    <scope>NUCLEOTIDE SEQUENCE [LARGE SCALE GENOMIC DNA]</scope>
    <source>
        <strain evidence="4 5">KN852</strain>
    </source>
</reference>
<evidence type="ECO:0000256" key="1">
    <source>
        <dbReference type="SAM" id="Coils"/>
    </source>
</evidence>
<evidence type="ECO:0000256" key="2">
    <source>
        <dbReference type="SAM" id="MobiDB-lite"/>
    </source>
</evidence>
<feature type="compositionally biased region" description="Basic and acidic residues" evidence="2">
    <location>
        <begin position="43"/>
        <end position="53"/>
    </location>
</feature>
<keyword evidence="3" id="KW-0812">Transmembrane</keyword>
<feature type="region of interest" description="Disordered" evidence="2">
    <location>
        <begin position="1"/>
        <end position="53"/>
    </location>
</feature>
<protein>
    <submittedName>
        <fullName evidence="4">DUF4407 domain-containing protein</fullName>
    </submittedName>
</protein>
<keyword evidence="1" id="KW-0175">Coiled coil</keyword>
<dbReference type="EMBL" id="JABBNU010000009">
    <property type="protein sequence ID" value="NMM49654.1"/>
    <property type="molecule type" value="Genomic_DNA"/>
</dbReference>
<feature type="compositionally biased region" description="Acidic residues" evidence="2">
    <location>
        <begin position="27"/>
        <end position="42"/>
    </location>
</feature>
<evidence type="ECO:0000313" key="4">
    <source>
        <dbReference type="EMBL" id="NMM49654.1"/>
    </source>
</evidence>
<gene>
    <name evidence="4" type="ORF">HH304_14695</name>
</gene>
<feature type="coiled-coil region" evidence="1">
    <location>
        <begin position="252"/>
        <end position="293"/>
    </location>
</feature>
<evidence type="ECO:0000256" key="3">
    <source>
        <dbReference type="SAM" id="Phobius"/>
    </source>
</evidence>
<keyword evidence="3" id="KW-1133">Transmembrane helix</keyword>
<feature type="transmembrane region" description="Helical" evidence="3">
    <location>
        <begin position="89"/>
        <end position="111"/>
    </location>
</feature>
<dbReference type="InterPro" id="IPR025519">
    <property type="entry name" value="DUF4407"/>
</dbReference>
<proteinExistence type="predicted"/>
<feature type="transmembrane region" description="Helical" evidence="3">
    <location>
        <begin position="325"/>
        <end position="344"/>
    </location>
</feature>
<organism evidence="4 5">
    <name type="scientific">Marinigracilibium pacificum</name>
    <dbReference type="NCBI Taxonomy" id="2729599"/>
    <lineage>
        <taxon>Bacteria</taxon>
        <taxon>Pseudomonadati</taxon>
        <taxon>Bacteroidota</taxon>
        <taxon>Cytophagia</taxon>
        <taxon>Cytophagales</taxon>
        <taxon>Flammeovirgaceae</taxon>
        <taxon>Marinigracilibium</taxon>
    </lineage>
</organism>
<sequence>MTDDKFNSQDSLENQDDDLNQEHEDTIDQEEVENNDNSSEQEELNHQEVEDKQPKPVKGIEKFLIWCAGIPPDAIEPFRMERLRFSASGLLVLLTAVFAVLSGSYALHFVFNKVYPAIAIGIIWGLFILTIDRLLLMGLYRYTGKYLWRQAAPRLALAAVIAITVAKPLELKLFSAEIETESAVLKRMVIKERTADIDSAYAKPTARIDSLLVSGDTELKRLETLRNSLREEARKEADGTGGSGKVSAGPIYRIKKQQADEAQTELEAYRTEHEALKDSLNNYRALLQAQKTEELNEYLSNFQSGLILKFQALEAVLKRYPEQKIVHYFIILLFLVIETAPLTMKLLMPTGPWEHLIRNEEKEVIENINIRFSSALT</sequence>
<feature type="transmembrane region" description="Helical" evidence="3">
    <location>
        <begin position="117"/>
        <end position="140"/>
    </location>
</feature>
<dbReference type="Pfam" id="PF14362">
    <property type="entry name" value="DUF4407"/>
    <property type="match status" value="1"/>
</dbReference>
<accession>A0A848J5B1</accession>
<name>A0A848J5B1_9BACT</name>
<dbReference type="AlphaFoldDB" id="A0A848J5B1"/>
<keyword evidence="3" id="KW-0472">Membrane</keyword>
<comment type="caution">
    <text evidence="4">The sequence shown here is derived from an EMBL/GenBank/DDBJ whole genome shotgun (WGS) entry which is preliminary data.</text>
</comment>
<dbReference type="RefSeq" id="WP_169682977.1">
    <property type="nucleotide sequence ID" value="NZ_JABBNU010000009.1"/>
</dbReference>
<evidence type="ECO:0000313" key="5">
    <source>
        <dbReference type="Proteomes" id="UP000559010"/>
    </source>
</evidence>